<reference evidence="1 2" key="2">
    <citation type="submission" date="2015-05" db="EMBL/GenBank/DDBJ databases">
        <authorList>
            <person name="Morales-Cruz A."/>
            <person name="Amrine K.C."/>
            <person name="Cantu D."/>
        </authorList>
    </citation>
    <scope>NUCLEOTIDE SEQUENCE [LARGE SCALE GENOMIC DNA]</scope>
    <source>
        <strain evidence="1">UCRPC4</strain>
    </source>
</reference>
<evidence type="ECO:0000313" key="2">
    <source>
        <dbReference type="Proteomes" id="UP000053317"/>
    </source>
</evidence>
<proteinExistence type="predicted"/>
<protein>
    <submittedName>
        <fullName evidence="1">Uncharacterized protein</fullName>
    </submittedName>
</protein>
<dbReference type="AlphaFoldDB" id="A0A0G2EF95"/>
<name>A0A0G2EF95_PHACM</name>
<keyword evidence="2" id="KW-1185">Reference proteome</keyword>
<comment type="caution">
    <text evidence="1">The sequence shown here is derived from an EMBL/GenBank/DDBJ whole genome shotgun (WGS) entry which is preliminary data.</text>
</comment>
<organism evidence="1 2">
    <name type="scientific">Phaeomoniella chlamydospora</name>
    <name type="common">Phaeoacremonium chlamydosporum</name>
    <dbReference type="NCBI Taxonomy" id="158046"/>
    <lineage>
        <taxon>Eukaryota</taxon>
        <taxon>Fungi</taxon>
        <taxon>Dikarya</taxon>
        <taxon>Ascomycota</taxon>
        <taxon>Pezizomycotina</taxon>
        <taxon>Eurotiomycetes</taxon>
        <taxon>Chaetothyriomycetidae</taxon>
        <taxon>Phaeomoniellales</taxon>
        <taxon>Phaeomoniellaceae</taxon>
        <taxon>Phaeomoniella</taxon>
    </lineage>
</organism>
<gene>
    <name evidence="1" type="ORF">UCRPC4_g03933</name>
</gene>
<reference evidence="1 2" key="1">
    <citation type="submission" date="2015-05" db="EMBL/GenBank/DDBJ databases">
        <title>Distinctive expansion of gene families associated with plant cell wall degradation and secondary metabolism in the genomes of grapevine trunk pathogens.</title>
        <authorList>
            <person name="Lawrence D.P."/>
            <person name="Travadon R."/>
            <person name="Rolshausen P.E."/>
            <person name="Baumgartner K."/>
        </authorList>
    </citation>
    <scope>NUCLEOTIDE SEQUENCE [LARGE SCALE GENOMIC DNA]</scope>
    <source>
        <strain evidence="1">UCRPC4</strain>
    </source>
</reference>
<dbReference type="EMBL" id="LCWF01000090">
    <property type="protein sequence ID" value="KKY20926.1"/>
    <property type="molecule type" value="Genomic_DNA"/>
</dbReference>
<evidence type="ECO:0000313" key="1">
    <source>
        <dbReference type="EMBL" id="KKY20926.1"/>
    </source>
</evidence>
<accession>A0A0G2EF95</accession>
<sequence length="158" mass="16205">MATIGTTTAIAILPPDDRPELFDFEFDAAKAAALDEDDAAAALDLDAEAEAAASVVPPAAAAVEVIVTTEGEPLPVVGVIVTREVMAVTDVCDVSVVVADDVIPAEVADVLSALETDELVIADDVTGIEDVDVVSIKLDVENAEVDELVIAMQSQSSS</sequence>
<dbReference type="Proteomes" id="UP000053317">
    <property type="component" value="Unassembled WGS sequence"/>
</dbReference>